<reference evidence="1" key="1">
    <citation type="submission" date="2018-02" db="EMBL/GenBank/DDBJ databases">
        <title>Rhizophora mucronata_Transcriptome.</title>
        <authorList>
            <person name="Meera S.P."/>
            <person name="Sreeshan A."/>
            <person name="Augustine A."/>
        </authorList>
    </citation>
    <scope>NUCLEOTIDE SEQUENCE</scope>
    <source>
        <tissue evidence="1">Leaf</tissue>
    </source>
</reference>
<organism evidence="1">
    <name type="scientific">Rhizophora mucronata</name>
    <name type="common">Asiatic mangrove</name>
    <dbReference type="NCBI Taxonomy" id="61149"/>
    <lineage>
        <taxon>Eukaryota</taxon>
        <taxon>Viridiplantae</taxon>
        <taxon>Streptophyta</taxon>
        <taxon>Embryophyta</taxon>
        <taxon>Tracheophyta</taxon>
        <taxon>Spermatophyta</taxon>
        <taxon>Magnoliopsida</taxon>
        <taxon>eudicotyledons</taxon>
        <taxon>Gunneridae</taxon>
        <taxon>Pentapetalae</taxon>
        <taxon>rosids</taxon>
        <taxon>fabids</taxon>
        <taxon>Malpighiales</taxon>
        <taxon>Rhizophoraceae</taxon>
        <taxon>Rhizophora</taxon>
    </lineage>
</organism>
<proteinExistence type="predicted"/>
<dbReference type="EMBL" id="GGEC01073749">
    <property type="protein sequence ID" value="MBX54233.1"/>
    <property type="molecule type" value="Transcribed_RNA"/>
</dbReference>
<evidence type="ECO:0000313" key="1">
    <source>
        <dbReference type="EMBL" id="MBX54233.1"/>
    </source>
</evidence>
<protein>
    <submittedName>
        <fullName evidence="1">Uncharacterized protein</fullName>
    </submittedName>
</protein>
<accession>A0A2P2PHP6</accession>
<name>A0A2P2PHP6_RHIMU</name>
<sequence>MIVKIENSNVEISFCYTLNQMLKVYFPTLNSHRCNRNKRCICLNLRNMMSNV</sequence>
<dbReference type="AlphaFoldDB" id="A0A2P2PHP6"/>